<accession>A0A923M5J2</accession>
<evidence type="ECO:0000313" key="3">
    <source>
        <dbReference type="Proteomes" id="UP000596827"/>
    </source>
</evidence>
<protein>
    <submittedName>
        <fullName evidence="2">Type II toxin-antitoxin system RelE/ParE family toxin</fullName>
    </submittedName>
</protein>
<gene>
    <name evidence="2" type="ORF">H8R02_07165</name>
</gene>
<dbReference type="InterPro" id="IPR007712">
    <property type="entry name" value="RelE/ParE_toxin"/>
</dbReference>
<organism evidence="2 3">
    <name type="scientific">Ramlibacter albus</name>
    <dbReference type="NCBI Taxonomy" id="2079448"/>
    <lineage>
        <taxon>Bacteria</taxon>
        <taxon>Pseudomonadati</taxon>
        <taxon>Pseudomonadota</taxon>
        <taxon>Betaproteobacteria</taxon>
        <taxon>Burkholderiales</taxon>
        <taxon>Comamonadaceae</taxon>
        <taxon>Ramlibacter</taxon>
    </lineage>
</organism>
<dbReference type="RefSeq" id="WP_187080697.1">
    <property type="nucleotide sequence ID" value="NZ_JACORU010000002.1"/>
</dbReference>
<dbReference type="Gene3D" id="3.30.2310.20">
    <property type="entry name" value="RelE-like"/>
    <property type="match status" value="1"/>
</dbReference>
<keyword evidence="3" id="KW-1185">Reference proteome</keyword>
<keyword evidence="1" id="KW-1277">Toxin-antitoxin system</keyword>
<evidence type="ECO:0000256" key="1">
    <source>
        <dbReference type="ARBA" id="ARBA00022649"/>
    </source>
</evidence>
<evidence type="ECO:0000313" key="2">
    <source>
        <dbReference type="EMBL" id="MBC5764221.1"/>
    </source>
</evidence>
<sequence>MKPALLRPQAEDDLVEIAQYYAREGGTQLGERLIDAAIAALKPLERMPQLGSPRLGIACEIPGLRAWRVSGFPLQWFYFEAAESLDVVRLLGDRQDIIAILSGAE</sequence>
<proteinExistence type="predicted"/>
<name>A0A923M5J2_9BURK</name>
<comment type="caution">
    <text evidence="2">The sequence shown here is derived from an EMBL/GenBank/DDBJ whole genome shotgun (WGS) entry which is preliminary data.</text>
</comment>
<dbReference type="Proteomes" id="UP000596827">
    <property type="component" value="Unassembled WGS sequence"/>
</dbReference>
<dbReference type="InterPro" id="IPR035093">
    <property type="entry name" value="RelE/ParE_toxin_dom_sf"/>
</dbReference>
<dbReference type="EMBL" id="JACORU010000002">
    <property type="protein sequence ID" value="MBC5764221.1"/>
    <property type="molecule type" value="Genomic_DNA"/>
</dbReference>
<dbReference type="AlphaFoldDB" id="A0A923M5J2"/>
<dbReference type="Pfam" id="PF05016">
    <property type="entry name" value="ParE_toxin"/>
    <property type="match status" value="1"/>
</dbReference>
<reference evidence="2" key="1">
    <citation type="submission" date="2020-08" db="EMBL/GenBank/DDBJ databases">
        <title>Ramlibacter sp. GTP1 16S ribosomal RNA gene genome sequencing and assembly.</title>
        <authorList>
            <person name="Kang M."/>
        </authorList>
    </citation>
    <scope>NUCLEOTIDE SEQUENCE</scope>
    <source>
        <strain evidence="2">GTP1</strain>
    </source>
</reference>